<proteinExistence type="predicted"/>
<dbReference type="InterPro" id="IPR013783">
    <property type="entry name" value="Ig-like_fold"/>
</dbReference>
<evidence type="ECO:0000313" key="1">
    <source>
        <dbReference type="EMBL" id="AWV98895.1"/>
    </source>
</evidence>
<name>A0A2Z4GCY8_9BACT</name>
<organism evidence="1 2">
    <name type="scientific">Arcticibacterium luteifluviistationis</name>
    <dbReference type="NCBI Taxonomy" id="1784714"/>
    <lineage>
        <taxon>Bacteria</taxon>
        <taxon>Pseudomonadati</taxon>
        <taxon>Bacteroidota</taxon>
        <taxon>Cytophagia</taxon>
        <taxon>Cytophagales</taxon>
        <taxon>Leadbetterellaceae</taxon>
        <taxon>Arcticibacterium</taxon>
    </lineage>
</organism>
<evidence type="ECO:0000313" key="2">
    <source>
        <dbReference type="Proteomes" id="UP000249873"/>
    </source>
</evidence>
<keyword evidence="2" id="KW-1185">Reference proteome</keyword>
<gene>
    <name evidence="1" type="ORF">DJ013_12210</name>
</gene>
<dbReference type="Gene3D" id="2.60.40.10">
    <property type="entry name" value="Immunoglobulins"/>
    <property type="match status" value="1"/>
</dbReference>
<reference evidence="1 2" key="1">
    <citation type="submission" date="2018-05" db="EMBL/GenBank/DDBJ databases">
        <title>Complete genome sequence of Arcticibacterium luteifluviistationis SM1504T, a cytophagaceae bacterium isolated from Arctic surface seawater.</title>
        <authorList>
            <person name="Li Y."/>
            <person name="Qin Q.-L."/>
        </authorList>
    </citation>
    <scope>NUCLEOTIDE SEQUENCE [LARGE SCALE GENOMIC DNA]</scope>
    <source>
        <strain evidence="1 2">SM1504</strain>
    </source>
</reference>
<protein>
    <recommendedName>
        <fullName evidence="3">Ig-like domain-containing protein</fullName>
    </recommendedName>
</protein>
<evidence type="ECO:0008006" key="3">
    <source>
        <dbReference type="Google" id="ProtNLM"/>
    </source>
</evidence>
<dbReference type="Proteomes" id="UP000249873">
    <property type="component" value="Chromosome"/>
</dbReference>
<sequence>MAVFFEAKAEEWHSQLKNDVCFINCEVLKDTSSMEYYSFKHQKAIKFEEFLNESNVSYINTCVGRSLILSLLDYGEGADYTWEGPHGFKSKSAAVKFEKVQLNDDGIYTVNVVKGGEVVQGRIKLIVKPMPEAKINNGVFNENEAIQLQAEDNLLDAKYEWRNVDKKVISKSKDLWISPKKEGKYTYRLTVNKDGCEVSKDVEISVGIGPYKRSYNSVVDVLRLPNK</sequence>
<dbReference type="OrthoDB" id="9808897at2"/>
<accession>A0A2Z4GCY8</accession>
<dbReference type="EMBL" id="CP029480">
    <property type="protein sequence ID" value="AWV98895.1"/>
    <property type="molecule type" value="Genomic_DNA"/>
</dbReference>
<dbReference type="KEGG" id="als:DJ013_12210"/>
<dbReference type="AlphaFoldDB" id="A0A2Z4GCY8"/>